<reference evidence="13" key="1">
    <citation type="submission" date="2017-02" db="UniProtKB">
        <authorList>
            <consortium name="WormBaseParasite"/>
        </authorList>
    </citation>
    <scope>IDENTIFICATION</scope>
</reference>
<dbReference type="Proteomes" id="UP000274504">
    <property type="component" value="Unassembled WGS sequence"/>
</dbReference>
<accession>A0A0R3SH48</accession>
<feature type="coiled-coil region" evidence="9">
    <location>
        <begin position="735"/>
        <end position="769"/>
    </location>
</feature>
<evidence type="ECO:0000256" key="3">
    <source>
        <dbReference type="ARBA" id="ARBA00022490"/>
    </source>
</evidence>
<gene>
    <name evidence="11" type="ORF">HDID_LOCUS4259</name>
</gene>
<feature type="coiled-coil region" evidence="9">
    <location>
        <begin position="302"/>
        <end position="358"/>
    </location>
</feature>
<evidence type="ECO:0000313" key="11">
    <source>
        <dbReference type="EMBL" id="VDL46436.1"/>
    </source>
</evidence>
<evidence type="ECO:0000256" key="4">
    <source>
        <dbReference type="ARBA" id="ARBA00022574"/>
    </source>
</evidence>
<keyword evidence="3" id="KW-0963">Cytoplasm</keyword>
<dbReference type="AlphaFoldDB" id="A0A0R3SH48"/>
<protein>
    <submittedName>
        <fullName evidence="13">Cilia- and flagella-associated protein 43</fullName>
    </submittedName>
</protein>
<proteinExistence type="predicted"/>
<evidence type="ECO:0000256" key="5">
    <source>
        <dbReference type="ARBA" id="ARBA00022737"/>
    </source>
</evidence>
<reference evidence="11 12" key="2">
    <citation type="submission" date="2018-11" db="EMBL/GenBank/DDBJ databases">
        <authorList>
            <consortium name="Pathogen Informatics"/>
        </authorList>
    </citation>
    <scope>NUCLEOTIDE SEQUENCE [LARGE SCALE GENOMIC DNA]</scope>
</reference>
<evidence type="ECO:0000313" key="13">
    <source>
        <dbReference type="WBParaSite" id="HDID_0000426101-mRNA-1"/>
    </source>
</evidence>
<feature type="compositionally biased region" description="Basic and acidic residues" evidence="10">
    <location>
        <begin position="433"/>
        <end position="451"/>
    </location>
</feature>
<feature type="region of interest" description="Disordered" evidence="10">
    <location>
        <begin position="433"/>
        <end position="453"/>
    </location>
</feature>
<keyword evidence="4" id="KW-0853">WD repeat</keyword>
<dbReference type="PANTHER" id="PTHR14885:SF1">
    <property type="entry name" value="CILIA- AND FLAGELLA-ASSOCIATED PROTEIN 43"/>
    <property type="match status" value="1"/>
</dbReference>
<keyword evidence="6 9" id="KW-0175">Coiled coil</keyword>
<dbReference type="PANTHER" id="PTHR14885">
    <property type="entry name" value="CILIA- AND FLAGELLA-ASSOCIATED PROTEIN 43-RELATED"/>
    <property type="match status" value="1"/>
</dbReference>
<evidence type="ECO:0000256" key="9">
    <source>
        <dbReference type="SAM" id="Coils"/>
    </source>
</evidence>
<evidence type="ECO:0000256" key="2">
    <source>
        <dbReference type="ARBA" id="ARBA00004245"/>
    </source>
</evidence>
<dbReference type="WBParaSite" id="HDID_0000426101-mRNA-1">
    <property type="protein sequence ID" value="HDID_0000426101-mRNA-1"/>
    <property type="gene ID" value="HDID_0000426101"/>
</dbReference>
<dbReference type="EMBL" id="UYSG01001563">
    <property type="protein sequence ID" value="VDL46436.1"/>
    <property type="molecule type" value="Genomic_DNA"/>
</dbReference>
<feature type="coiled-coil region" evidence="9">
    <location>
        <begin position="1143"/>
        <end position="1177"/>
    </location>
</feature>
<keyword evidence="7" id="KW-0206">Cytoskeleton</keyword>
<feature type="coiled-coil region" evidence="9">
    <location>
        <begin position="904"/>
        <end position="938"/>
    </location>
</feature>
<dbReference type="GO" id="GO:0060271">
    <property type="term" value="P:cilium assembly"/>
    <property type="evidence" value="ECO:0007669"/>
    <property type="project" value="TreeGrafter"/>
</dbReference>
<keyword evidence="5" id="KW-0677">Repeat</keyword>
<dbReference type="Pfam" id="PF25828">
    <property type="entry name" value="CC_Cfap43"/>
    <property type="match status" value="2"/>
</dbReference>
<name>A0A0R3SH48_HYMDI</name>
<sequence length="1177" mass="137559">MDINGDLMLIRGSEPNLYVVPCEPSKKFQPLGYIVHENEIDSVAFLRSQSGNIHCLILDKQKKYDTYTMATCFILTDQILNDATSYLLPNTYQLRDESIFQMSFKILLKISGAYLSAIDLKRSDSDSNASFSENKEFDQAPQFILYTLTTDSHANCNLVTINLTREITGQTRMLIGHFPITECANLPIKVAVTMDFGSIAAIKSDGSIFAMNLADKISPIDESEISSIKKEFEAKELLLRKAKAILDANGPNETSIIDEDVKVIKVIKTSNAMTWLEQQFQNQRATDEEVFADTKYRVLKEFKQIKKELESMAEKNDLLTDLEKISLKEFELDSEERNAITEETNKILQKKREEIERNNLIKDFTHSALKSRCWETQEVKGRSILAYDSPIEVSNYPIHSMTVEEIRILNQAKLRRKIEMNIGALYRRECEKASNTEREKDGSEDISKEEVVSENTDPHLGSLAAKFGISAKLLYNQMELYTNDQKITQAILIQDRVRKLKLKFNKEFDECLDRKRQYIEEIVKRVTNINQIIPKIDPTAPLLSSDQYHLQQTESPENLLTCVDEEVDIEKYRSPKEIAAMEEAKREEEERLRREKLDNWRERGLDDMMGGVLEVTKEDELKKNIPVPYFVEAGKKESEMTPEEKNIYVNYLRACKELEEEREKYRKNETAIEETKSLIDEEIANLFKSYIKYEVALRMEELQVWKLKASVLQARELNDEEEFYNQTKIDLAQRIEKFRNIIQHAQNLIEGLQEKLELINVENNMLERNFRRDFQDVHGSVYDILLKAFRKRPNSGVSIVINPNSKATVRVRLRYLDIQLGFEDNVIGESIGSPESANPYKEAIIQSISLEAEWTAMQKALNEFDEANKMSEYNISPAIWNRLYKARMKKASKEMELKMTDHKLEIAKDFLRRREKEMEDATAELNEVEKAQSELKLKIYRAMTNVDVSIIMPQGQVEVDIESGSLVENFKNCLFINRKQIEDLNFQVIHLSNEKIDHMELIKSYRRRFKMLEWDLREMLMRYEDLLEKKRQITNFTITREIQRYLRNPNYDSRVAEEVKDSERTYAQLKANHSKNMAKMEKKIRYYNEKQTKEIKKENENLIRDLEKMNVDVNRVRSIYEQTPHATSDVLRAETCYKSLLRKVNLEILAQHQKSELKALHEELEQMRRNISSSIQD</sequence>
<evidence type="ECO:0000256" key="7">
    <source>
        <dbReference type="ARBA" id="ARBA00023212"/>
    </source>
</evidence>
<keyword evidence="8" id="KW-0966">Cell projection</keyword>
<organism evidence="13">
    <name type="scientific">Hymenolepis diminuta</name>
    <name type="common">Rat tapeworm</name>
    <dbReference type="NCBI Taxonomy" id="6216"/>
    <lineage>
        <taxon>Eukaryota</taxon>
        <taxon>Metazoa</taxon>
        <taxon>Spiralia</taxon>
        <taxon>Lophotrochozoa</taxon>
        <taxon>Platyhelminthes</taxon>
        <taxon>Cestoda</taxon>
        <taxon>Eucestoda</taxon>
        <taxon>Cyclophyllidea</taxon>
        <taxon>Hymenolepididae</taxon>
        <taxon>Hymenolepis</taxon>
    </lineage>
</organism>
<comment type="subcellular location">
    <subcellularLocation>
        <location evidence="1">Cell projection</location>
        <location evidence="1">Cilium</location>
    </subcellularLocation>
    <subcellularLocation>
        <location evidence="2">Cytoplasm</location>
        <location evidence="2">Cytoskeleton</location>
    </subcellularLocation>
</comment>
<evidence type="ECO:0000256" key="6">
    <source>
        <dbReference type="ARBA" id="ARBA00023054"/>
    </source>
</evidence>
<evidence type="ECO:0000313" key="12">
    <source>
        <dbReference type="Proteomes" id="UP000274504"/>
    </source>
</evidence>
<evidence type="ECO:0000256" key="1">
    <source>
        <dbReference type="ARBA" id="ARBA00004138"/>
    </source>
</evidence>
<feature type="coiled-coil region" evidence="9">
    <location>
        <begin position="648"/>
        <end position="678"/>
    </location>
</feature>
<dbReference type="STRING" id="6216.A0A0R3SH48"/>
<evidence type="ECO:0000256" key="10">
    <source>
        <dbReference type="SAM" id="MobiDB-lite"/>
    </source>
</evidence>
<dbReference type="GO" id="GO:0005930">
    <property type="term" value="C:axoneme"/>
    <property type="evidence" value="ECO:0007669"/>
    <property type="project" value="TreeGrafter"/>
</dbReference>
<evidence type="ECO:0000256" key="8">
    <source>
        <dbReference type="ARBA" id="ARBA00023273"/>
    </source>
</evidence>
<dbReference type="OrthoDB" id="535167at2759"/>
<feature type="coiled-coil region" evidence="9">
    <location>
        <begin position="1070"/>
        <end position="1112"/>
    </location>
</feature>